<protein>
    <submittedName>
        <fullName evidence="2">N-acetyltransferase domain-containing protein</fullName>
    </submittedName>
</protein>
<dbReference type="WBParaSite" id="maker-uti_cns_0008563-snap-gene-0.8-mRNA-1">
    <property type="protein sequence ID" value="maker-uti_cns_0008563-snap-gene-0.8-mRNA-1"/>
    <property type="gene ID" value="maker-uti_cns_0008563-snap-gene-0.8"/>
</dbReference>
<name>A0A1I8HXQ8_9PLAT</name>
<dbReference type="InterPro" id="IPR016181">
    <property type="entry name" value="Acyl_CoA_acyltransferase"/>
</dbReference>
<dbReference type="SUPFAM" id="SSF55729">
    <property type="entry name" value="Acyl-CoA N-acyltransferases (Nat)"/>
    <property type="match status" value="1"/>
</dbReference>
<sequence>MESQSVPSERVIDGLRYRVARPDDRDATWKLMLQDFFPKTPLNKHIGGVNPEDLNIDLTLPPGLLGQGVTVVTEDPSSGALVGARVSSLVPRQSAKRHPLVLDQQLAARYPKNAIVTRVLDHLTTPVDLYSHYNVDTVVDFKYLVVLEAMRSRSIAKRLIDFSLELAKLRGVPVVNVVAAHRHTGRIFEGLGFDRLNSVLLVEYNDPVDGERPFAGLDPEELREIVLYAKRIE</sequence>
<evidence type="ECO:0000313" key="2">
    <source>
        <dbReference type="WBParaSite" id="maker-uti_cns_0008563-snap-gene-0.8-mRNA-1"/>
    </source>
</evidence>
<dbReference type="PANTHER" id="PTHR20905">
    <property type="entry name" value="N-ACETYLTRANSFERASE-RELATED"/>
    <property type="match status" value="1"/>
</dbReference>
<organism evidence="1 2">
    <name type="scientific">Macrostomum lignano</name>
    <dbReference type="NCBI Taxonomy" id="282301"/>
    <lineage>
        <taxon>Eukaryota</taxon>
        <taxon>Metazoa</taxon>
        <taxon>Spiralia</taxon>
        <taxon>Lophotrochozoa</taxon>
        <taxon>Platyhelminthes</taxon>
        <taxon>Rhabditophora</taxon>
        <taxon>Macrostomorpha</taxon>
        <taxon>Macrostomida</taxon>
        <taxon>Macrostomidae</taxon>
        <taxon>Macrostomum</taxon>
    </lineage>
</organism>
<proteinExistence type="predicted"/>
<evidence type="ECO:0000313" key="1">
    <source>
        <dbReference type="Proteomes" id="UP000095280"/>
    </source>
</evidence>
<dbReference type="Proteomes" id="UP000095280">
    <property type="component" value="Unplaced"/>
</dbReference>
<dbReference type="GO" id="GO:0008080">
    <property type="term" value="F:N-acetyltransferase activity"/>
    <property type="evidence" value="ECO:0007669"/>
    <property type="project" value="TreeGrafter"/>
</dbReference>
<accession>A0A1I8HXQ8</accession>
<reference evidence="2" key="1">
    <citation type="submission" date="2016-11" db="UniProtKB">
        <authorList>
            <consortium name="WormBaseParasite"/>
        </authorList>
    </citation>
    <scope>IDENTIFICATION</scope>
</reference>
<dbReference type="PANTHER" id="PTHR20905:SF1">
    <property type="entry name" value="AT07410P-RELATED"/>
    <property type="match status" value="1"/>
</dbReference>
<keyword evidence="1" id="KW-1185">Reference proteome</keyword>
<dbReference type="Gene3D" id="3.40.630.30">
    <property type="match status" value="1"/>
</dbReference>
<dbReference type="AlphaFoldDB" id="A0A1I8HXQ8"/>